<organism evidence="1 2">
    <name type="scientific">Gymnopilus junonius</name>
    <name type="common">Spectacular rustgill mushroom</name>
    <name type="synonym">Gymnopilus spectabilis subsp. junonius</name>
    <dbReference type="NCBI Taxonomy" id="109634"/>
    <lineage>
        <taxon>Eukaryota</taxon>
        <taxon>Fungi</taxon>
        <taxon>Dikarya</taxon>
        <taxon>Basidiomycota</taxon>
        <taxon>Agaricomycotina</taxon>
        <taxon>Agaricomycetes</taxon>
        <taxon>Agaricomycetidae</taxon>
        <taxon>Agaricales</taxon>
        <taxon>Agaricineae</taxon>
        <taxon>Hymenogastraceae</taxon>
        <taxon>Gymnopilus</taxon>
    </lineage>
</organism>
<reference evidence="1" key="1">
    <citation type="submission" date="2020-11" db="EMBL/GenBank/DDBJ databases">
        <authorList>
            <consortium name="DOE Joint Genome Institute"/>
            <person name="Ahrendt S."/>
            <person name="Riley R."/>
            <person name="Andreopoulos W."/>
            <person name="LaButti K."/>
            <person name="Pangilinan J."/>
            <person name="Ruiz-duenas F.J."/>
            <person name="Barrasa J.M."/>
            <person name="Sanchez-Garcia M."/>
            <person name="Camarero S."/>
            <person name="Miyauchi S."/>
            <person name="Serrano A."/>
            <person name="Linde D."/>
            <person name="Babiker R."/>
            <person name="Drula E."/>
            <person name="Ayuso-Fernandez I."/>
            <person name="Pacheco R."/>
            <person name="Padilla G."/>
            <person name="Ferreira P."/>
            <person name="Barriuso J."/>
            <person name="Kellner H."/>
            <person name="Castanera R."/>
            <person name="Alfaro M."/>
            <person name="Ramirez L."/>
            <person name="Pisabarro A.G."/>
            <person name="Kuo A."/>
            <person name="Tritt A."/>
            <person name="Lipzen A."/>
            <person name="He G."/>
            <person name="Yan M."/>
            <person name="Ng V."/>
            <person name="Cullen D."/>
            <person name="Martin F."/>
            <person name="Rosso M.-N."/>
            <person name="Henrissat B."/>
            <person name="Hibbett D."/>
            <person name="Martinez A.T."/>
            <person name="Grigoriev I.V."/>
        </authorList>
    </citation>
    <scope>NUCLEOTIDE SEQUENCE</scope>
    <source>
        <strain evidence="1">AH 44721</strain>
    </source>
</reference>
<comment type="caution">
    <text evidence="1">The sequence shown here is derived from an EMBL/GenBank/DDBJ whole genome shotgun (WGS) entry which is preliminary data.</text>
</comment>
<dbReference type="EMBL" id="JADNYJ010000135">
    <property type="protein sequence ID" value="KAF8881055.1"/>
    <property type="molecule type" value="Genomic_DNA"/>
</dbReference>
<name>A0A9P5NF17_GYMJU</name>
<protein>
    <submittedName>
        <fullName evidence="1">Uncharacterized protein</fullName>
    </submittedName>
</protein>
<proteinExistence type="predicted"/>
<accession>A0A9P5NF17</accession>
<dbReference type="OrthoDB" id="3144838at2759"/>
<gene>
    <name evidence="1" type="ORF">CPB84DRAFT_1965682</name>
</gene>
<sequence>MRMLRSYCSDQGLHPVLFNGLHDECECKKVKRDDAQYKPRGLGSQFCLLEDFQVAFIVFAQPEGKVGRMNWRAQDNASNDLIELMKASSSFRRVIEESDPVAVFYLKPDEGSPQEFKNYVSTIEKSVALMDIIKKSLLRWCLTNGKEYMFGVTAKDEHGPPRIKNSEVYTASGNAEINEIFSTFILWATAPKNALIPV</sequence>
<evidence type="ECO:0000313" key="2">
    <source>
        <dbReference type="Proteomes" id="UP000724874"/>
    </source>
</evidence>
<dbReference type="AlphaFoldDB" id="A0A9P5NF17"/>
<dbReference type="Proteomes" id="UP000724874">
    <property type="component" value="Unassembled WGS sequence"/>
</dbReference>
<evidence type="ECO:0000313" key="1">
    <source>
        <dbReference type="EMBL" id="KAF8881055.1"/>
    </source>
</evidence>
<keyword evidence="2" id="KW-1185">Reference proteome</keyword>